<dbReference type="InterPro" id="IPR001650">
    <property type="entry name" value="Helicase_C-like"/>
</dbReference>
<dbReference type="PROSITE" id="PS51194">
    <property type="entry name" value="HELICASE_CTER"/>
    <property type="match status" value="1"/>
</dbReference>
<keyword evidence="6" id="KW-0694">RNA-binding</keyword>
<dbReference type="Pfam" id="PF21010">
    <property type="entry name" value="HA2_C"/>
    <property type="match status" value="1"/>
</dbReference>
<dbReference type="InterPro" id="IPR011545">
    <property type="entry name" value="DEAD/DEAH_box_helicase_dom"/>
</dbReference>
<keyword evidence="5" id="KW-0067">ATP-binding</keyword>
<dbReference type="VEuPathDB" id="VectorBase:AFUN2_003129"/>
<dbReference type="AlphaFoldDB" id="A0A1Y9HF49"/>
<dbReference type="EC" id="3.6.4.13" evidence="1"/>
<evidence type="ECO:0000256" key="2">
    <source>
        <dbReference type="ARBA" id="ARBA00022741"/>
    </source>
</evidence>
<feature type="domain" description="Helicase C-terminal" evidence="10">
    <location>
        <begin position="534"/>
        <end position="705"/>
    </location>
</feature>
<dbReference type="EnsemblMetazoa" id="AFUN016378-RA">
    <property type="protein sequence ID" value="AFUN016378-PA"/>
    <property type="gene ID" value="AFUN016378"/>
</dbReference>
<evidence type="ECO:0000256" key="5">
    <source>
        <dbReference type="ARBA" id="ARBA00022840"/>
    </source>
</evidence>
<dbReference type="InterPro" id="IPR048333">
    <property type="entry name" value="HA2_WH"/>
</dbReference>
<dbReference type="GO" id="GO:0002151">
    <property type="term" value="F:G-quadruplex RNA binding"/>
    <property type="evidence" value="ECO:0007669"/>
    <property type="project" value="TreeGrafter"/>
</dbReference>
<organism evidence="11">
    <name type="scientific">Anopheles funestus</name>
    <name type="common">African malaria mosquito</name>
    <dbReference type="NCBI Taxonomy" id="62324"/>
    <lineage>
        <taxon>Eukaryota</taxon>
        <taxon>Metazoa</taxon>
        <taxon>Ecdysozoa</taxon>
        <taxon>Arthropoda</taxon>
        <taxon>Hexapoda</taxon>
        <taxon>Insecta</taxon>
        <taxon>Pterygota</taxon>
        <taxon>Neoptera</taxon>
        <taxon>Endopterygota</taxon>
        <taxon>Diptera</taxon>
        <taxon>Nematocera</taxon>
        <taxon>Culicoidea</taxon>
        <taxon>Culicidae</taxon>
        <taxon>Anophelinae</taxon>
        <taxon>Anopheles</taxon>
    </lineage>
</organism>
<evidence type="ECO:0000256" key="8">
    <source>
        <dbReference type="SAM" id="MobiDB-lite"/>
    </source>
</evidence>
<dbReference type="InterPro" id="IPR007502">
    <property type="entry name" value="Helicase-assoc_dom"/>
</dbReference>
<dbReference type="Gene3D" id="3.40.50.300">
    <property type="entry name" value="P-loop containing nucleotide triphosphate hydrolases"/>
    <property type="match status" value="2"/>
</dbReference>
<reference evidence="11" key="1">
    <citation type="submission" date="2020-05" db="UniProtKB">
        <authorList>
            <consortium name="EnsemblMetazoa"/>
        </authorList>
    </citation>
    <scope>IDENTIFICATION</scope>
    <source>
        <strain evidence="11">FUMOZ</strain>
    </source>
</reference>
<evidence type="ECO:0000256" key="6">
    <source>
        <dbReference type="ARBA" id="ARBA00022884"/>
    </source>
</evidence>
<keyword evidence="2" id="KW-0547">Nucleotide-binding</keyword>
<dbReference type="SUPFAM" id="SSF52540">
    <property type="entry name" value="P-loop containing nucleoside triphosphate hydrolases"/>
    <property type="match status" value="1"/>
</dbReference>
<dbReference type="SMART" id="SM00490">
    <property type="entry name" value="HELICc"/>
    <property type="match status" value="1"/>
</dbReference>
<dbReference type="STRING" id="62324.A0A1Y9HF49"/>
<dbReference type="InterPro" id="IPR027417">
    <property type="entry name" value="P-loop_NTPase"/>
</dbReference>
<keyword evidence="3" id="KW-0378">Hydrolase</keyword>
<dbReference type="FunFam" id="1.20.120.1080:FF:000002">
    <property type="entry name" value="Putative ATP-dependent RNA helicase DHX36"/>
    <property type="match status" value="1"/>
</dbReference>
<dbReference type="GO" id="GO:0016787">
    <property type="term" value="F:hydrolase activity"/>
    <property type="evidence" value="ECO:0007669"/>
    <property type="project" value="UniProtKB-KW"/>
</dbReference>
<evidence type="ECO:0000256" key="1">
    <source>
        <dbReference type="ARBA" id="ARBA00012552"/>
    </source>
</evidence>
<comment type="similarity">
    <text evidence="7">Belongs to the DExH box helicase family.</text>
</comment>
<evidence type="ECO:0000259" key="10">
    <source>
        <dbReference type="PROSITE" id="PS51194"/>
    </source>
</evidence>
<protein>
    <recommendedName>
        <fullName evidence="1">RNA helicase</fullName>
        <ecNumber evidence="1">3.6.4.13</ecNumber>
    </recommendedName>
</protein>
<dbReference type="GO" id="GO:0005634">
    <property type="term" value="C:nucleus"/>
    <property type="evidence" value="ECO:0007669"/>
    <property type="project" value="TreeGrafter"/>
</dbReference>
<dbReference type="Pfam" id="PF00270">
    <property type="entry name" value="DEAD"/>
    <property type="match status" value="1"/>
</dbReference>
<dbReference type="PANTHER" id="PTHR18934:SF237">
    <property type="entry name" value="ATP-DEPENDENT DNA_RNA HELICASE DHX36"/>
    <property type="match status" value="1"/>
</dbReference>
<feature type="compositionally biased region" description="Basic residues" evidence="8">
    <location>
        <begin position="97"/>
        <end position="106"/>
    </location>
</feature>
<dbReference type="InterPro" id="IPR014001">
    <property type="entry name" value="Helicase_ATP-bd"/>
</dbReference>
<dbReference type="PANTHER" id="PTHR18934">
    <property type="entry name" value="ATP-DEPENDENT RNA HELICASE"/>
    <property type="match status" value="1"/>
</dbReference>
<dbReference type="FunFam" id="3.40.50.300:FF:000526">
    <property type="entry name" value="DExH-box ATP-dependent RNA helicase DExH3"/>
    <property type="match status" value="1"/>
</dbReference>
<proteinExistence type="inferred from homology"/>
<feature type="domain" description="Helicase ATP-binding" evidence="9">
    <location>
        <begin position="286"/>
        <end position="455"/>
    </location>
</feature>
<dbReference type="Pfam" id="PF00271">
    <property type="entry name" value="Helicase_C"/>
    <property type="match status" value="1"/>
</dbReference>
<dbReference type="GO" id="GO:0003678">
    <property type="term" value="F:DNA helicase activity"/>
    <property type="evidence" value="ECO:0007669"/>
    <property type="project" value="TreeGrafter"/>
</dbReference>
<dbReference type="SMART" id="SM00847">
    <property type="entry name" value="HA2"/>
    <property type="match status" value="1"/>
</dbReference>
<feature type="compositionally biased region" description="Polar residues" evidence="8">
    <location>
        <begin position="23"/>
        <end position="55"/>
    </location>
</feature>
<accession>A0A1Y9HF49</accession>
<keyword evidence="4" id="KW-0347">Helicase</keyword>
<name>A0A1Y9HF49_ANOFN</name>
<evidence type="ECO:0000256" key="3">
    <source>
        <dbReference type="ARBA" id="ARBA00022801"/>
    </source>
</evidence>
<dbReference type="CDD" id="cd18791">
    <property type="entry name" value="SF2_C_RHA"/>
    <property type="match status" value="1"/>
</dbReference>
<dbReference type="Pfam" id="PF07717">
    <property type="entry name" value="OB_NTP_bind"/>
    <property type="match status" value="1"/>
</dbReference>
<dbReference type="InterPro" id="IPR011709">
    <property type="entry name" value="DEAD-box_helicase_OB_fold"/>
</dbReference>
<evidence type="ECO:0000313" key="11">
    <source>
        <dbReference type="EnsemblMetazoa" id="AFUN016378-PA"/>
    </source>
</evidence>
<evidence type="ECO:0000256" key="4">
    <source>
        <dbReference type="ARBA" id="ARBA00022806"/>
    </source>
</evidence>
<dbReference type="VEuPathDB" id="VectorBase:AFUN016378"/>
<dbReference type="GO" id="GO:0003724">
    <property type="term" value="F:RNA helicase activity"/>
    <property type="evidence" value="ECO:0007669"/>
    <property type="project" value="UniProtKB-EC"/>
</dbReference>
<dbReference type="GO" id="GO:0005737">
    <property type="term" value="C:cytoplasm"/>
    <property type="evidence" value="ECO:0007669"/>
    <property type="project" value="TreeGrafter"/>
</dbReference>
<evidence type="ECO:0000259" key="9">
    <source>
        <dbReference type="PROSITE" id="PS51192"/>
    </source>
</evidence>
<dbReference type="SMART" id="SM00487">
    <property type="entry name" value="DEXDc"/>
    <property type="match status" value="1"/>
</dbReference>
<dbReference type="InterPro" id="IPR002464">
    <property type="entry name" value="DNA/RNA_helicase_DEAH_CS"/>
</dbReference>
<dbReference type="Pfam" id="PF04408">
    <property type="entry name" value="WHD_HA2"/>
    <property type="match status" value="1"/>
</dbReference>
<dbReference type="GO" id="GO:0005524">
    <property type="term" value="F:ATP binding"/>
    <property type="evidence" value="ECO:0007669"/>
    <property type="project" value="UniProtKB-KW"/>
</dbReference>
<dbReference type="Gene3D" id="1.20.120.1080">
    <property type="match status" value="1"/>
</dbReference>
<dbReference type="PROSITE" id="PS00690">
    <property type="entry name" value="DEAH_ATP_HELICASE"/>
    <property type="match status" value="1"/>
</dbReference>
<dbReference type="PROSITE" id="PS51192">
    <property type="entry name" value="HELICASE_ATP_BIND_1"/>
    <property type="match status" value="1"/>
</dbReference>
<feature type="compositionally biased region" description="Basic and acidic residues" evidence="8">
    <location>
        <begin position="56"/>
        <end position="68"/>
    </location>
</feature>
<dbReference type="GO" id="GO:0051880">
    <property type="term" value="F:G-quadruplex DNA binding"/>
    <property type="evidence" value="ECO:0007669"/>
    <property type="project" value="TreeGrafter"/>
</dbReference>
<sequence length="1057" mass="121178">MSDEEDSLEEKLRKFRLWKEASSEGSAAFNINESAETSRSNNYNQDKSNQSMNRGSQEKPPSHLKGRELGMYYRNKARRTKQQSSQDPDSNDGHWRNERHKGLQRRKAQERSSYEANEPGSSNRFRRFQDQRDINLEEQAEAPPAGLRGRELGLFYRDRQTAKTKQREKRNAVDITLPRWQIQEIRTNLQINQGFEQSDIYREFIENENIRSVFKNEYLRVISKTLTETLREERAKMDQNLSSGEACGSFVTDDRLHDEKCRMDSATMLDKFRRSLPAYQQRNTILDMVEQHQVILIKGGTGCGKTTQVPQYILEQASSRGRAASCRILCTQPRRISAIMLARRVADERKENLGHSVGYQIRLEAVRPSTAGGSILFCTTGIVLTLMQSDPLLREYSHLVLDEIHERDVTTDVLLAIIRMVISCRKDLRVILMSATLTADTFSRYFNNCPMVEIHGITYPVREHFLEDVLRDLKYYSFDDKMASGRMRYQSQQQQQESFNAIMKPYCEEIRDRYPAPVLRALQNPGSENNQNELIVELLYYITCSQPPGAILVFLPSLAQISDINKMIRKHRMLSQERLLVYPLHSHLPTRDQTMVFGRPPDCVRKIILATNIAETSITIDDIVYVVNAGRHKLNRYENGISVLRDEWISISNEIQRTGRAGRVQKGVCYHLYSRGRRCTFLDNVPPEITRVALDEVILQTKILQLGNTRAFMEHLLDKPTDDVIEESLQLLNRLNAIDNEEKLTPLGYHLARLPMDPRTGKMVLLASIFSCIDPITSIAASLTFKNAFCKPLGREKEVDRIKRNFAQDSASDHIMLANVIAEWRRQSNKDGFCGKNFLNGATLQQLSNMKGQFCEYLHAAKFVAGSHADSRPNNLHSDNIELLRAIVGAGLYPNVAFIRRVIRSRNSPDGRAILNIENQGRAEIHPGSVNGNRGIFHSNFVVYYDMMKLSSLTIFDTTIVNPFPLLFFGDNHVETIDGREMISIAGHYCLKCDKETYDLIQDLRAGFNLFLQKHICNPSPVDWTSREGVLLRSIIKLITMDGKYEDDFDDDDDAEG</sequence>
<feature type="region of interest" description="Disordered" evidence="8">
    <location>
        <begin position="15"/>
        <end position="127"/>
    </location>
</feature>
<evidence type="ECO:0000256" key="7">
    <source>
        <dbReference type="ARBA" id="ARBA00060772"/>
    </source>
</evidence>